<accession>A0ABQ0DFW9</accession>
<evidence type="ECO:0000313" key="1">
    <source>
        <dbReference type="EMBL" id="GAB1221746.1"/>
    </source>
</evidence>
<gene>
    <name evidence="1" type="ORF">ENUP19_0083G0129</name>
</gene>
<evidence type="ECO:0000313" key="2">
    <source>
        <dbReference type="Proteomes" id="UP001628156"/>
    </source>
</evidence>
<comment type="caution">
    <text evidence="1">The sequence shown here is derived from an EMBL/GenBank/DDBJ whole genome shotgun (WGS) entry which is preliminary data.</text>
</comment>
<reference evidence="1 2" key="1">
    <citation type="journal article" date="2019" name="PLoS Negl. Trop. Dis.">
        <title>Whole genome sequencing of Entamoeba nuttalli reveals mammalian host-related molecular signatures and a novel octapeptide-repeat surface protein.</title>
        <authorList>
            <person name="Tanaka M."/>
            <person name="Makiuchi T."/>
            <person name="Komiyama T."/>
            <person name="Shiina T."/>
            <person name="Osaki K."/>
            <person name="Tachibana H."/>
        </authorList>
    </citation>
    <scope>NUCLEOTIDE SEQUENCE [LARGE SCALE GENOMIC DNA]</scope>
    <source>
        <strain evidence="1 2">P19-061405</strain>
    </source>
</reference>
<dbReference type="EMBL" id="BAAFRS010000083">
    <property type="protein sequence ID" value="GAB1221746.1"/>
    <property type="molecule type" value="Genomic_DNA"/>
</dbReference>
<keyword evidence="2" id="KW-1185">Reference proteome</keyword>
<protein>
    <submittedName>
        <fullName evidence="1">Uncharacterized protein</fullName>
    </submittedName>
</protein>
<name>A0ABQ0DFW9_9EUKA</name>
<sequence>MIIFLFITLIFASPICDQNGTCRNENNEEQLKINTKWDSIINIMKNVLGQMWKHIKTEGIPIEYTWKEVDTFLNEDWIGKKIKGLMILSPEMSDIFQSLNEAQSQQLKGETTHLLEQLTKIENSLKEWEQMIGKEGAANEFFDDSKNVHNFVSDGLQQIKPEKTVKDFVSSLGMKWLSWVLKKSVIKKRQQQKTKNN</sequence>
<proteinExistence type="predicted"/>
<dbReference type="Proteomes" id="UP001628156">
    <property type="component" value="Unassembled WGS sequence"/>
</dbReference>
<organism evidence="1 2">
    <name type="scientific">Entamoeba nuttalli</name>
    <dbReference type="NCBI Taxonomy" id="412467"/>
    <lineage>
        <taxon>Eukaryota</taxon>
        <taxon>Amoebozoa</taxon>
        <taxon>Evosea</taxon>
        <taxon>Archamoebae</taxon>
        <taxon>Mastigamoebida</taxon>
        <taxon>Entamoebidae</taxon>
        <taxon>Entamoeba</taxon>
    </lineage>
</organism>